<dbReference type="InterPro" id="IPR019748">
    <property type="entry name" value="FERM_central"/>
</dbReference>
<evidence type="ECO:0000313" key="5">
    <source>
        <dbReference type="Proteomes" id="UP000001542"/>
    </source>
</evidence>
<dbReference type="VEuPathDB" id="TrichDB:TVAG_445430"/>
<reference evidence="4" key="1">
    <citation type="submission" date="2006-10" db="EMBL/GenBank/DDBJ databases">
        <authorList>
            <person name="Amadeo P."/>
            <person name="Zhao Q."/>
            <person name="Wortman J."/>
            <person name="Fraser-Liggett C."/>
            <person name="Carlton J."/>
        </authorList>
    </citation>
    <scope>NUCLEOTIDE SEQUENCE</scope>
    <source>
        <strain evidence="4">G3</strain>
    </source>
</reference>
<dbReference type="STRING" id="5722.A2E4K9"/>
<keyword evidence="5" id="KW-1185">Reference proteome</keyword>
<accession>A2E4K9</accession>
<protein>
    <recommendedName>
        <fullName evidence="3">FERM domain-containing protein</fullName>
    </recommendedName>
</protein>
<dbReference type="PROSITE" id="PS50057">
    <property type="entry name" value="FERM_3"/>
    <property type="match status" value="4"/>
</dbReference>
<dbReference type="InterPro" id="IPR035963">
    <property type="entry name" value="FERM_2"/>
</dbReference>
<feature type="coiled-coil region" evidence="1">
    <location>
        <begin position="5563"/>
        <end position="5590"/>
    </location>
</feature>
<dbReference type="Proteomes" id="UP000001542">
    <property type="component" value="Unassembled WGS sequence"/>
</dbReference>
<name>A2E4K9_TRIV3</name>
<dbReference type="InParanoid" id="A2E4K9"/>
<dbReference type="OrthoDB" id="10262320at2759"/>
<dbReference type="Gene3D" id="2.30.29.30">
    <property type="entry name" value="Pleckstrin-homology domain (PH domain)/Phosphotyrosine-binding domain (PTB)"/>
    <property type="match status" value="1"/>
</dbReference>
<proteinExistence type="predicted"/>
<evidence type="ECO:0000313" key="4">
    <source>
        <dbReference type="EMBL" id="EAY12431.1"/>
    </source>
</evidence>
<feature type="domain" description="FERM" evidence="3">
    <location>
        <begin position="320"/>
        <end position="609"/>
    </location>
</feature>
<dbReference type="EMBL" id="DS113302">
    <property type="protein sequence ID" value="EAY12431.1"/>
    <property type="molecule type" value="Genomic_DNA"/>
</dbReference>
<dbReference type="PANTHER" id="PTHR13283">
    <property type="entry name" value="KREV INTERACTION TRAPPED 1-RELATED"/>
    <property type="match status" value="1"/>
</dbReference>
<evidence type="ECO:0000259" key="3">
    <source>
        <dbReference type="PROSITE" id="PS50057"/>
    </source>
</evidence>
<dbReference type="InterPro" id="IPR051594">
    <property type="entry name" value="KRIT1/FRMD8"/>
</dbReference>
<dbReference type="GO" id="GO:0005886">
    <property type="term" value="C:plasma membrane"/>
    <property type="evidence" value="ECO:0000318"/>
    <property type="project" value="GO_Central"/>
</dbReference>
<sequence length="5838" mass="655155">MPAEDVIRQAAINCNLPLNQSYQLFVNVAMGNQSYLLGGETLRMHGVQNGSEIIIMSCNSNVTAENMENLDFNNFQTGQINYSAVDYSINPNYTLNSTFLPPLQFDPGFAVDYNSQNFQTGADQFFYDDVNQFQTGIFYDPSLNTAPPVTDSGFFQFQSQNTLQNNQAGGSSVFNENMAFKVQPDDLLLNTSNGPQYAIEYDVAINNNLTDETNVFDFGVLKIGENDMYQQMENQGFQAYSTTVHDMTKEDGTTTEMKFFNSLDYNEVKTMVLAVLNLPSDVRYSLLFVSSAGERYWLKEGKSLERFQFTDSSNLFVYYRDLKVRIFTNHFDPRLCTIDAEEEVHKIVETLAENFGIVNYQCYTLYTLTDEGKEKALLQHQTVPEQTDQFTKLAYRREWFVFSRIDISNITAAVQTYKDAKSRLFRDKIPIPSKIELEFACLQFLVEADKQSRKNPKFPSDVDFFFPPDANNGKGLGQKLANYVRDYDQLDQFNALRRFFRLLKKLPGFGCTEFDCTVIARTRAGSYALDCKVEVGPHTVYIYDKLYPDTLEDLISFTKIIKIEFADDVLGIHFYARKLFVAQYDFQCERGKEIQALIDRHLEIMRDLMYSRAKNTALLPPVVNEKFKINLFTSADINKTKDLDSFIYDRNYTGMLLVAVAESHLKIKHNDNHIALMKMDEEIYRFIMKDEILVLCGAQEGMTIYILERFTNIEISFSDGTKKEIKLDITKNIEQLTKDCFASIDFPPLTGFTFWTTDEDGQLKPLDVRFTIPEQTPFYSKLTLKRRFYTLSAEILQTVDVARMTMLDTVPCLKEHQVQGTDDEFNELYALWGYAMVVSNFEESEHMNDYSWLEQIFPKDLELNDSFKKSFGKFFKNFPPKEKFIAMKTYLGKIRKLVGFGYEYFDCQFQDLTPGHPNKVHKNYKFTLAPLMFAVGPSTDMARFQVGYRYIITFETTNEFLVIKFVQDEQGSAATIKMLFKNTINEVVMILAYNIKLINDLILARELRKKKQMEEQIKRLRGGYVDEKGRIYGAMIDFYITKDPQYVNPRDIYWIEINLTGAQVVVACSNTFKLDLKDTEFCILYKSPENIYQWVAANQKIATLNPPRLSTLIILEHYPTINVIPIGAMNPAPQQIRIDASRSLNDLMPEICLKFDLPYIPGVTLAYLQDKKIIYLDTARSVPEQADLKKDFYIMLRHFAINPDDITDPMMLWFLFCQTRECVLRGTYPLEAKDVSTLCYFQINALTGNLPTKDMIPSNDSEWVPKGMKKPNVGNLFSELAQINGPMDQQNAMRKYINYARNCKGFSCHIFKVEVDNLMDFKKRKIFNTISIGPQEITIYDEKQNNILGRLLYSNILTTESKMDEASIKYRCLPGGEVQYYNWLHQEAISIYYLVNELCQIHKQCLTNHGTRIRGDGSYVQPENCVNLLTIMGLDDPRHGINLTYSIYYTVQEVINMACQALMLLDGAEYLGLIRMANGEFRWMNPNDLLGHYYPQAGYELFIFNKFTRVPIILEKTYSDSVMIEIDKPLFNAIPDIAAYFYVEFFNGFTLFKDWTKDEPTRDTPKEYIKGFQPLDLTRSIPEQLGDVTPLIFKRRFYNFTNEDMRSIDRRAFLEVRKHILNSDVVCPEPKGIELAVYSIFADATSPDVAKHTKVKEARKILPACIPGSQKIGDVIEHTIKSSPDVNPPPAMRKYVAIARTLLFFGCSKFLVYQQDEKGSKYQVLLSVGPFGIHILRPKDNCDIAKISWQNVINSTTIAVKVDVKVVRSDGQNDDLMFWTEQAIEINSIINQYLIAMNPWLNGREQVQSLSEDPAIGSLKNSIKTFSIPLRCSSYVRNPAARPFGFNPNWNANEAVRMALYNLGIKNDRQHVMLYLDSNHNFKWLESGKQLATLNPTKLASIYAIPAEINAIVVPPMGPIERVWVKTRTMIRDNVGLVNNHFKLGYPFGCTFYEFSGDDILPLDFLNPLPTETPHYTAFATRRRFFIVTKDMMTSDETISSLFRDFNEQVLYKKNSIPNAAAIELGICQLYAECSDAQQTANLGATINPDSYRRVVPESLEKTEQMYEQFINAFCQHHVMTSQEAVYRYICIASVIPDIGAEMYVAEYKNNQNPVQNETEVNVILSANGVFIRDKLDFTIIKQINYKDIISYKLTPGVCNVKFQDENFLYQDYNFQTQTRAAQINSYINDIIDIYKTMAAFGQERLIDESIPYEQYGLNINRRQNDGDDKGIEDVYDEIVNFDEIRKIDFDFDRDTLADRNFDDTYKIPQSDCDFRKFKDFNQEEAKDNFNEQDIMWRADNEALTATRRHGGLSELQVNLQDLAENTDQLDMTDMAARFAKLKNNVDDLDLGDHSYATDLRSAFDSLANTSRNAALSTVKFDEVSPQFDTHIGKAETALKTGLDMNQSIISKLKTEAKKSPPANPDPTDILLAETLVNMSEIEEQIAKQFADSEELISKLGADPDKLRFNILENSAKLTDLANQLKNNKGNKSAIVSLIPKLRDTMDQLDAIKKMNEVAAASGITVGNTEKLHSTLDQLASNAEKIALASKMQDEMKNPEFAKQRQYQLYLGNHEPVKAALKALSELLPLTSQCQNMKGIPQNERESLDRYLGVVKPTLTDLCDDLKREISMLNQCPTNEAVRAAMLNDMYSAIAECKECEKNLYPYEGRSKEAKSALDQIRRIQPGCEEALRVLSTANINGTSIDELLNAMNDYQQTVEKTPKNVLAQAPQSTVQAVNKDITSMKALAPQLKRIGDQLKKDPTNGELMVQAQQQLLQMLKDEPIIYADGLSLVASTKSKPLSSSVNNLHNAMPKVLTENRSMEEPDVARHIAMYQQSMAELDRLTNLIDYTVDKTPALSQDNKLKKQIQEIKSKILDNRPNLGRCRNELHAHPYSPPTHNAAYDNLENSLTPVEDLCNIVDKIKEKAPNSPVVAHSALTDQIIKATLEALKNANLGEFRKPPNKEAVVDIQKNIQDMADMLKHLLTSKEVTSKPKVEEALKKKLEELLVAQEKLNTQVGDPTVEYIPMAEDLIQTVQETKNICNGLQAFKQDPKGTALVDQTQSNLAYSLQKTPPNIDLANRCILENIKPLQDLAAVAQYLSARPSVQNDPAATKVLKDWNENINKALYGIDKLAHNPNPTLMDLNDVKNILAQVHQDMGQIPIELKPHLTNKDFSELGKAICAVKNHSGIAANCVRLLPVSEKFEFDSSPFVLIDPTSDTLEALKKVAEMVNAYNNILNRIEGRSDFMSSKECATNVTELKKMLSVPLKPLTNYKDEQSAIKTLLDLRALNPDVMNDANTLSGYLNSEQFREISKIMTDSFTRAYAMMTRPHVTKANSDAVTSLLVDLMKKAQPLVDSSLNNKTLQSDKKLYSKLQAYDKLLPNLIDNLKKMTIKQQQEAVDDLHQKTAKLLKMLEDKPDCIGLIDKLEPIYTATKKYTTGERVPVKVAGLLIPRRSKKDEEKNKDAFKAAYTSIDASKAKPSDIKTITEGLNAIKNAKTGVPQHLIRSATAILPLVEKGDPVNCSDAARVLATASSDPATRTKQMTDLAFKDVLKASLNMGDVQDAIKALEDIINRNAGDLPEDFMEYYSDALKNMRLLNDPKVLEVLNTLSASIKEYQPLHAVDDAVRGMINNAKDIKGMKKPMQDLQTALAKATPWLNQADLAMAGLVELQADSIAKNAEDIIHADELGKLPEETADLVNNMVLLLKDKDRNTAFNKLNAQGLAKLLNEFQQQHLPKINKNTPDTTQKTAINDSVNSLNNLNPVMRLWTNKLDKNEPELIRKDAESELLKAMEDLLLAANTNTPLQQQKMNLASTDGRLQALSQKLQEYSAANKPVQKVISDIGKAHSNIVKQKKSKKPDITDSKGNIEEALKDLKDVDPSIVSKDDRFKIDTKGLDKDALTTAKAAKKMAKALDAELEDDMDINDSDFDSEDLGKGGKKRRRRRLRKRKHRGRLRGALKDEIKAQNDIDDKKLAALVKLQEDRPFPTDIKEALDALDKLIDENAPIVPPIPNEVFNAPTFTQQMFKELLGGQEKYNLVDRLTSLQKEQRTLFADVKKLDDPEIKDLKDYNSNDIQDAIISLQRQLDNMNDPNKLLETQQHIDANQFKLQQKILSHAADLTMQPDSRLPLSQTIDFMRNAEDDLLENLIINHGNDPAKVEIVQAPSLQRTINRGVSLSDMIDKLSTLATQLLQNNPDVFKYAKTKEGMKVMNHPLSSHDIMETQKEITSQLSQLNSPEILAVRHKAMPPEGVIQEIRILEHLLDLLTGANGDAIIGNEDIEPTEDAIFDKINSDQIRIASEDPSKLKLPSLVNTHKALKAEHYLLDTIARLDLAQRLGQLQQQQCAISEVPKGAMNPDEASLQPAAAVHRELPSILEQVDSLDNPKQLVDIIKKLSPGSISAQQQILLQLASILTQPKVLGKFPESSKITKVAGKKVMNKLQESIMKRTADMLCNEPDKIADVDIEQSTSPNDSLQAFDYASQVSQQAGNLASLLSQIHQNSMNAAKTGNEAKNNVHKGMEGKKFEQVKEPFEELKHLQNTSPEEIKDYVTELDPKEQSIAYLLAADRLKALQETPHGDLKVSDLSMASKVFDHAALIQRNKAETDKLPAPNLANVNSRIEDSKAELAKRNVADMLSALQLQRIANAPNLVDAAHLDEKLLSNITADSIGQAVEAAQAQVKLLGNADKLKASILANTPEQLAVQQALLTDSMKLTMNDDFMNPILAQIDFKKENPTSPQVANKILKEILDKQAQALKGDPIAVSRVTLDTPGQLAEIHADTLEQKERAKLNNQFLTAIDALSSLSPEGVKLAKASSGGLAKDLEPADLASLQELIKSIIVEPTKTKSKIKETSANEIATLLSLLDDMSKTVQPLTTAERQKVNELSKIGLDPNNLPQIAAVSADTATPKKEGKKLSAKKSTAKKDVDLIQQQKKGARPISIFNTPIKIDEASMRGKATDSRKPSLADALDALVRAANGVVDMLPTMSSVPLKEAKETLLKDTQLALDILDDILKRKDRNYNPQVGILTEMAPELIAAMSRVIPTLDKSLKDSLPDDPSTVLPTISSIQKNAINLDNNKAYEDYKKSASNLQEMLKKVNAAIGNINADPTVCVANIVSQAKKIDLPTLNKELMDFQAAKVNALKSGQNKKQIGSFDPIISQIVPQVRTAIAKPPGSKEKQSDSQGLDDLLKRLQKALDKEVFDPFASIEALARPSDIPAFIGTVKPKIETTSNALIKSVSTQERTGAEKSVEDLIRHTTDAQAAMLKGIDLKPTNSVPELVNFFNGVNTSMKSLDSILNQTKNAAATPVALRRCQRTIERVVDQLNDQIQILDRTAKPSKVDEKKIEFIKAAAAGLQPLVTTVSARASAPVKEIFSSKLQANLPQIKTKLDAVKKAGTAIAKVVADKQSLDMHKQVGDLLKALNEFMDDVQDPDKTSLLDAAGNLVKVSGKVAETVGFVAQLTDKNDASPDVANSSRLPSRFVLPILPNDVKVNSRSDLYNEINALTTEYNKLENKFLEVSLAEKTSNGELADRMIELYEKMKVLALRHLLMSTSTNNLDNQDQMAKELNNAAVNFNKQLRTLRGRFLLSVKSWDMRAPLMVNAVTDSTKLLLQISKKIADEETANEEFKKALGFQFTQALGPLSQAQTAINSDSSICKALPKGEKKEWATAMVDIGKNLGDAVQKVFNYLKDHPSKKIKPEAVSAFASNLTTKLNGIDMHAKEVFAGRGNPAAHCCEAIKDLSSLGQAFSDSVTGIDIPGLKDAVISICKASDKTFANAEAAMKRAGATEATIEMEGTYLGEEDLMKRLILEAKVVKARLFLGRYENKLKALN</sequence>
<gene>
    <name evidence="4" type="ORF">TVAG_445430</name>
</gene>
<feature type="compositionally biased region" description="Basic residues" evidence="2">
    <location>
        <begin position="3942"/>
        <end position="3958"/>
    </location>
</feature>
<keyword evidence="1" id="KW-0175">Coiled coil</keyword>
<organism evidence="4 5">
    <name type="scientific">Trichomonas vaginalis (strain ATCC PRA-98 / G3)</name>
    <dbReference type="NCBI Taxonomy" id="412133"/>
    <lineage>
        <taxon>Eukaryota</taxon>
        <taxon>Metamonada</taxon>
        <taxon>Parabasalia</taxon>
        <taxon>Trichomonadida</taxon>
        <taxon>Trichomonadidae</taxon>
        <taxon>Trichomonas</taxon>
    </lineage>
</organism>
<feature type="domain" description="FERM" evidence="3">
    <location>
        <begin position="1427"/>
        <end position="1805"/>
    </location>
</feature>
<dbReference type="RefSeq" id="XP_001324654.1">
    <property type="nucleotide sequence ID" value="XM_001324619.1"/>
</dbReference>
<dbReference type="SUPFAM" id="SSF47031">
    <property type="entry name" value="Second domain of FERM"/>
    <property type="match status" value="4"/>
</dbReference>
<feature type="domain" description="FERM" evidence="3">
    <location>
        <begin position="1830"/>
        <end position="2199"/>
    </location>
</feature>
<dbReference type="PANTHER" id="PTHR13283:SF10">
    <property type="entry name" value="FERM DOMAIN-CONTAINING PROTEIN 8"/>
    <property type="match status" value="1"/>
</dbReference>
<dbReference type="KEGG" id="tva:4770395"/>
<feature type="domain" description="FERM" evidence="3">
    <location>
        <begin position="1122"/>
        <end position="1406"/>
    </location>
</feature>
<reference evidence="4" key="2">
    <citation type="journal article" date="2007" name="Science">
        <title>Draft genome sequence of the sexually transmitted pathogen Trichomonas vaginalis.</title>
        <authorList>
            <person name="Carlton J.M."/>
            <person name="Hirt R.P."/>
            <person name="Silva J.C."/>
            <person name="Delcher A.L."/>
            <person name="Schatz M."/>
            <person name="Zhao Q."/>
            <person name="Wortman J.R."/>
            <person name="Bidwell S.L."/>
            <person name="Alsmark U.C.M."/>
            <person name="Besteiro S."/>
            <person name="Sicheritz-Ponten T."/>
            <person name="Noel C.J."/>
            <person name="Dacks J.B."/>
            <person name="Foster P.G."/>
            <person name="Simillion C."/>
            <person name="Van de Peer Y."/>
            <person name="Miranda-Saavedra D."/>
            <person name="Barton G.J."/>
            <person name="Westrop G.D."/>
            <person name="Mueller S."/>
            <person name="Dessi D."/>
            <person name="Fiori P.L."/>
            <person name="Ren Q."/>
            <person name="Paulsen I."/>
            <person name="Zhang H."/>
            <person name="Bastida-Corcuera F.D."/>
            <person name="Simoes-Barbosa A."/>
            <person name="Brown M.T."/>
            <person name="Hayes R.D."/>
            <person name="Mukherjee M."/>
            <person name="Okumura C.Y."/>
            <person name="Schneider R."/>
            <person name="Smith A.J."/>
            <person name="Vanacova S."/>
            <person name="Villalvazo M."/>
            <person name="Haas B.J."/>
            <person name="Pertea M."/>
            <person name="Feldblyum T.V."/>
            <person name="Utterback T.R."/>
            <person name="Shu C.L."/>
            <person name="Osoegawa K."/>
            <person name="de Jong P.J."/>
            <person name="Hrdy I."/>
            <person name="Horvathova L."/>
            <person name="Zubacova Z."/>
            <person name="Dolezal P."/>
            <person name="Malik S.B."/>
            <person name="Logsdon J.M. Jr."/>
            <person name="Henze K."/>
            <person name="Gupta A."/>
            <person name="Wang C.C."/>
            <person name="Dunne R.L."/>
            <person name="Upcroft J.A."/>
            <person name="Upcroft P."/>
            <person name="White O."/>
            <person name="Salzberg S.L."/>
            <person name="Tang P."/>
            <person name="Chiu C.-H."/>
            <person name="Lee Y.-S."/>
            <person name="Embley T.M."/>
            <person name="Coombs G.H."/>
            <person name="Mottram J.C."/>
            <person name="Tachezy J."/>
            <person name="Fraser-Liggett C.M."/>
            <person name="Johnson P.J."/>
        </authorList>
    </citation>
    <scope>NUCLEOTIDE SEQUENCE [LARGE SCALE GENOMIC DNA]</scope>
    <source>
        <strain evidence="4">G3</strain>
    </source>
</reference>
<dbReference type="InterPro" id="IPR000299">
    <property type="entry name" value="FERM_domain"/>
</dbReference>
<dbReference type="InterPro" id="IPR011993">
    <property type="entry name" value="PH-like_dom_sf"/>
</dbReference>
<feature type="region of interest" description="Disordered" evidence="2">
    <location>
        <begin position="3930"/>
        <end position="3958"/>
    </location>
</feature>
<dbReference type="VEuPathDB" id="TrichDB:TVAGG3_1050780"/>
<evidence type="ECO:0000256" key="1">
    <source>
        <dbReference type="SAM" id="Coils"/>
    </source>
</evidence>
<evidence type="ECO:0000256" key="2">
    <source>
        <dbReference type="SAM" id="MobiDB-lite"/>
    </source>
</evidence>
<dbReference type="Pfam" id="PF00373">
    <property type="entry name" value="FERM_M"/>
    <property type="match status" value="2"/>
</dbReference>